<name>A0A2V3Y2E0_9FIRM</name>
<keyword evidence="10" id="KW-1185">Reference proteome</keyword>
<evidence type="ECO:0000256" key="7">
    <source>
        <dbReference type="RuleBase" id="RU363032"/>
    </source>
</evidence>
<organism evidence="9 10">
    <name type="scientific">Hungatella effluvii</name>
    <dbReference type="NCBI Taxonomy" id="1096246"/>
    <lineage>
        <taxon>Bacteria</taxon>
        <taxon>Bacillati</taxon>
        <taxon>Bacillota</taxon>
        <taxon>Clostridia</taxon>
        <taxon>Lachnospirales</taxon>
        <taxon>Lachnospiraceae</taxon>
        <taxon>Hungatella</taxon>
    </lineage>
</organism>
<feature type="domain" description="ABC transmembrane type-1" evidence="8">
    <location>
        <begin position="99"/>
        <end position="317"/>
    </location>
</feature>
<keyword evidence="4 7" id="KW-0812">Transmembrane</keyword>
<evidence type="ECO:0000256" key="1">
    <source>
        <dbReference type="ARBA" id="ARBA00004651"/>
    </source>
</evidence>
<evidence type="ECO:0000256" key="4">
    <source>
        <dbReference type="ARBA" id="ARBA00022692"/>
    </source>
</evidence>
<dbReference type="InterPro" id="IPR050809">
    <property type="entry name" value="UgpAE/MalFG_permease"/>
</dbReference>
<dbReference type="PROSITE" id="PS50928">
    <property type="entry name" value="ABC_TM1"/>
    <property type="match status" value="1"/>
</dbReference>
<sequence length="330" mass="37010">MTALWNRRIWGNLIVAGKRKDSPVAGKRDLKRQILARWQLYLLLLLPLIYIAVFAYVPMGGLVIAFKKYNVRQGIWGSAWVGLDNFVKFFTSYKFPIIMKNTLMISLYSLAVSFPIPIIFALLLNAMLGKRYKKAIQTITYVPYFISTVVMVGLIFQVLNNRSGIYGSLYTMFTNRTAPNILADGKLFKHIYVWSGVWQSTGYSAIIYIAALAGVDQSLHEAAEIDGASRFQRLLYIDVPTILPTASIMLILAVGNIMNVGFEKVLLMQNNLNLNYSEIISTYVYKVGLASGINDFSLSTAISMFNSVINFILLMIANWGSKKLSGNGIF</sequence>
<dbReference type="Gene3D" id="1.10.3720.10">
    <property type="entry name" value="MetI-like"/>
    <property type="match status" value="1"/>
</dbReference>
<feature type="transmembrane region" description="Helical" evidence="7">
    <location>
        <begin position="141"/>
        <end position="159"/>
    </location>
</feature>
<accession>A0A2V3Y2E0</accession>
<keyword evidence="5 7" id="KW-1133">Transmembrane helix</keyword>
<dbReference type="CDD" id="cd06261">
    <property type="entry name" value="TM_PBP2"/>
    <property type="match status" value="1"/>
</dbReference>
<evidence type="ECO:0000256" key="2">
    <source>
        <dbReference type="ARBA" id="ARBA00022448"/>
    </source>
</evidence>
<gene>
    <name evidence="9" type="ORF">DFR60_108160</name>
</gene>
<keyword evidence="6 7" id="KW-0472">Membrane</keyword>
<feature type="transmembrane region" description="Helical" evidence="7">
    <location>
        <begin position="296"/>
        <end position="317"/>
    </location>
</feature>
<evidence type="ECO:0000256" key="5">
    <source>
        <dbReference type="ARBA" id="ARBA00022989"/>
    </source>
</evidence>
<evidence type="ECO:0000259" key="8">
    <source>
        <dbReference type="PROSITE" id="PS50928"/>
    </source>
</evidence>
<protein>
    <submittedName>
        <fullName evidence="9">Multiple sugar transport system permease protein/putative aldouronate transport system permease protein</fullName>
    </submittedName>
</protein>
<evidence type="ECO:0000256" key="6">
    <source>
        <dbReference type="ARBA" id="ARBA00023136"/>
    </source>
</evidence>
<dbReference type="SUPFAM" id="SSF161098">
    <property type="entry name" value="MetI-like"/>
    <property type="match status" value="1"/>
</dbReference>
<feature type="transmembrane region" description="Helical" evidence="7">
    <location>
        <begin position="234"/>
        <end position="258"/>
    </location>
</feature>
<feature type="transmembrane region" description="Helical" evidence="7">
    <location>
        <begin position="105"/>
        <end position="129"/>
    </location>
</feature>
<dbReference type="Pfam" id="PF00528">
    <property type="entry name" value="BPD_transp_1"/>
    <property type="match status" value="1"/>
</dbReference>
<keyword evidence="9" id="KW-0762">Sugar transport</keyword>
<keyword evidence="2 7" id="KW-0813">Transport</keyword>
<dbReference type="Proteomes" id="UP000248057">
    <property type="component" value="Unassembled WGS sequence"/>
</dbReference>
<comment type="similarity">
    <text evidence="7">Belongs to the binding-protein-dependent transport system permease family.</text>
</comment>
<dbReference type="AlphaFoldDB" id="A0A2V3Y2E0"/>
<proteinExistence type="inferred from homology"/>
<feature type="transmembrane region" description="Helical" evidence="7">
    <location>
        <begin position="40"/>
        <end position="66"/>
    </location>
</feature>
<reference evidence="9 10" key="1">
    <citation type="submission" date="2018-05" db="EMBL/GenBank/DDBJ databases">
        <title>Genomic Encyclopedia of Type Strains, Phase IV (KMG-IV): sequencing the most valuable type-strain genomes for metagenomic binning, comparative biology and taxonomic classification.</title>
        <authorList>
            <person name="Goeker M."/>
        </authorList>
    </citation>
    <scope>NUCLEOTIDE SEQUENCE [LARGE SCALE GENOMIC DNA]</scope>
    <source>
        <strain evidence="9 10">DSM 24995</strain>
    </source>
</reference>
<dbReference type="PANTHER" id="PTHR43227">
    <property type="entry name" value="BLL4140 PROTEIN"/>
    <property type="match status" value="1"/>
</dbReference>
<dbReference type="GO" id="GO:0055085">
    <property type="term" value="P:transmembrane transport"/>
    <property type="evidence" value="ECO:0007669"/>
    <property type="project" value="InterPro"/>
</dbReference>
<dbReference type="GO" id="GO:0005886">
    <property type="term" value="C:plasma membrane"/>
    <property type="evidence" value="ECO:0007669"/>
    <property type="project" value="UniProtKB-SubCell"/>
</dbReference>
<comment type="caution">
    <text evidence="9">The sequence shown here is derived from an EMBL/GenBank/DDBJ whole genome shotgun (WGS) entry which is preliminary data.</text>
</comment>
<keyword evidence="3" id="KW-1003">Cell membrane</keyword>
<comment type="subcellular location">
    <subcellularLocation>
        <location evidence="1 7">Cell membrane</location>
        <topology evidence="1 7">Multi-pass membrane protein</topology>
    </subcellularLocation>
</comment>
<dbReference type="PANTHER" id="PTHR43227:SF11">
    <property type="entry name" value="BLL4140 PROTEIN"/>
    <property type="match status" value="1"/>
</dbReference>
<evidence type="ECO:0000313" key="10">
    <source>
        <dbReference type="Proteomes" id="UP000248057"/>
    </source>
</evidence>
<dbReference type="InterPro" id="IPR000515">
    <property type="entry name" value="MetI-like"/>
</dbReference>
<evidence type="ECO:0000313" key="9">
    <source>
        <dbReference type="EMBL" id="PXX52075.1"/>
    </source>
</evidence>
<evidence type="ECO:0000256" key="3">
    <source>
        <dbReference type="ARBA" id="ARBA00022475"/>
    </source>
</evidence>
<dbReference type="InterPro" id="IPR035906">
    <property type="entry name" value="MetI-like_sf"/>
</dbReference>
<dbReference type="EMBL" id="QJKD01000008">
    <property type="protein sequence ID" value="PXX52075.1"/>
    <property type="molecule type" value="Genomic_DNA"/>
</dbReference>
<feature type="transmembrane region" description="Helical" evidence="7">
    <location>
        <begin position="191"/>
        <end position="213"/>
    </location>
</feature>